<dbReference type="InterPro" id="IPR044527">
    <property type="entry name" value="NrtA/CpmA_ABC-bd_dom"/>
</dbReference>
<reference evidence="7" key="1">
    <citation type="submission" date="2018-08" db="EMBL/GenBank/DDBJ databases">
        <authorList>
            <person name="Kim S.-J."/>
            <person name="Jung G.-Y."/>
        </authorList>
    </citation>
    <scope>NUCLEOTIDE SEQUENCE [LARGE SCALE GENOMIC DNA]</scope>
    <source>
        <strain evidence="7">GY_H</strain>
    </source>
</reference>
<evidence type="ECO:0000256" key="2">
    <source>
        <dbReference type="ARBA" id="ARBA00022448"/>
    </source>
</evidence>
<dbReference type="Proteomes" id="UP000263993">
    <property type="component" value="Unassembled WGS sequence"/>
</dbReference>
<evidence type="ECO:0000256" key="5">
    <source>
        <dbReference type="ARBA" id="ARBA00023136"/>
    </source>
</evidence>
<dbReference type="GO" id="GO:0012505">
    <property type="term" value="C:endomembrane system"/>
    <property type="evidence" value="ECO:0007669"/>
    <property type="project" value="UniProtKB-SubCell"/>
</dbReference>
<evidence type="ECO:0000256" key="4">
    <source>
        <dbReference type="ARBA" id="ARBA00022519"/>
    </source>
</evidence>
<dbReference type="Gene3D" id="3.40.190.10">
    <property type="entry name" value="Periplasmic binding protein-like II"/>
    <property type="match status" value="2"/>
</dbReference>
<organism evidence="6 7">
    <name type="scientific">Undibacter mobilis</name>
    <dbReference type="NCBI Taxonomy" id="2292256"/>
    <lineage>
        <taxon>Bacteria</taxon>
        <taxon>Pseudomonadati</taxon>
        <taxon>Pseudomonadota</taxon>
        <taxon>Alphaproteobacteria</taxon>
        <taxon>Hyphomicrobiales</taxon>
        <taxon>Nitrobacteraceae</taxon>
        <taxon>Undibacter</taxon>
    </lineage>
</organism>
<keyword evidence="2" id="KW-0813">Transport</keyword>
<sequence>MKRNLRIGYIPLIDATPILVAADHGFAEAEGLNIELVREVSWSNVRDKLNLGLFDATHMLAPLPIASSLGIGHVKVPLIVPFTLALNGNAITVSPALFAELAAVADGDINDPRVSARALHRAVADRRTRGAPMLTFGMTFPFSNHNYQLRFWMSAGGVDPDEDVRLVVLPPPYMVESLTSGHVDCFCVGAPWNSVAVDNGVGHILHFGRDILRRMSEKVLAVHENWAGDNPETLSALIRALAKAAAFAEDPASLGPVCETIGMRIGATSEVVSRTLKGVLKVSADGLTRASDEYILLDRLQANRPDKAHAAWMYADMVRWQQAPLTEELHRIAESVFRPDLYDLALGHPPAQDVTDPPDRIGAFYGPDFVPSDIAGHLDAWRLRHNGKPRLTLVR</sequence>
<dbReference type="OrthoDB" id="570524at2"/>
<keyword evidence="5" id="KW-0472">Membrane</keyword>
<name>A0A371BAD2_9BRAD</name>
<dbReference type="CDD" id="cd13553">
    <property type="entry name" value="PBP2_NrtA_CpmA_like"/>
    <property type="match status" value="1"/>
</dbReference>
<dbReference type="SUPFAM" id="SSF53850">
    <property type="entry name" value="Periplasmic binding protein-like II"/>
    <property type="match status" value="1"/>
</dbReference>
<evidence type="ECO:0000313" key="6">
    <source>
        <dbReference type="EMBL" id="RDV04585.1"/>
    </source>
</evidence>
<comment type="subcellular location">
    <subcellularLocation>
        <location evidence="1">Endomembrane system</location>
    </subcellularLocation>
</comment>
<dbReference type="AlphaFoldDB" id="A0A371BAD2"/>
<proteinExistence type="predicted"/>
<evidence type="ECO:0000256" key="1">
    <source>
        <dbReference type="ARBA" id="ARBA00004308"/>
    </source>
</evidence>
<dbReference type="RefSeq" id="WP_115516610.1">
    <property type="nucleotide sequence ID" value="NZ_QRGO01000001.1"/>
</dbReference>
<keyword evidence="3" id="KW-1003">Cell membrane</keyword>
<dbReference type="EMBL" id="QRGO01000001">
    <property type="protein sequence ID" value="RDV04585.1"/>
    <property type="molecule type" value="Genomic_DNA"/>
</dbReference>
<keyword evidence="7" id="KW-1185">Reference proteome</keyword>
<gene>
    <name evidence="6" type="ORF">DXH78_08405</name>
</gene>
<dbReference type="PANTHER" id="PTHR30024">
    <property type="entry name" value="ALIPHATIC SULFONATES-BINDING PROTEIN-RELATED"/>
    <property type="match status" value="1"/>
</dbReference>
<dbReference type="PANTHER" id="PTHR30024:SF43">
    <property type="entry name" value="BLL4572 PROTEIN"/>
    <property type="match status" value="1"/>
</dbReference>
<evidence type="ECO:0000256" key="3">
    <source>
        <dbReference type="ARBA" id="ARBA00022475"/>
    </source>
</evidence>
<dbReference type="Pfam" id="PF13379">
    <property type="entry name" value="NMT1_2"/>
    <property type="match status" value="1"/>
</dbReference>
<evidence type="ECO:0000313" key="7">
    <source>
        <dbReference type="Proteomes" id="UP000263993"/>
    </source>
</evidence>
<comment type="caution">
    <text evidence="6">The sequence shown here is derived from an EMBL/GenBank/DDBJ whole genome shotgun (WGS) entry which is preliminary data.</text>
</comment>
<accession>A0A371BAD2</accession>
<protein>
    <submittedName>
        <fullName evidence="6">Nitrate transporter</fullName>
    </submittedName>
</protein>
<keyword evidence="4" id="KW-0997">Cell inner membrane</keyword>